<dbReference type="PROSITE" id="PS01265">
    <property type="entry name" value="TPX"/>
    <property type="match status" value="1"/>
</dbReference>
<protein>
    <recommendedName>
        <fullName evidence="6">Thiol peroxidase</fullName>
        <shortName evidence="6">Tpx</shortName>
        <ecNumber evidence="6">1.11.1.24</ecNumber>
    </recommendedName>
    <alternativeName>
        <fullName evidence="6">Peroxiredoxin tpx</fullName>
        <shortName evidence="6">Prx</shortName>
    </alternativeName>
    <alternativeName>
        <fullName evidence="6">Thioredoxin peroxidase</fullName>
    </alternativeName>
    <alternativeName>
        <fullName evidence="6">Thioredoxin-dependent peroxiredoxin</fullName>
    </alternativeName>
</protein>
<dbReference type="OrthoDB" id="9781543at2"/>
<dbReference type="NCBIfam" id="NF001808">
    <property type="entry name" value="PRK00522.1"/>
    <property type="match status" value="1"/>
</dbReference>
<dbReference type="PANTHER" id="PTHR43110:SF1">
    <property type="entry name" value="THIOL PEROXIDASE"/>
    <property type="match status" value="1"/>
</dbReference>
<keyword evidence="2 6" id="KW-0049">Antioxidant</keyword>
<keyword evidence="4 6" id="KW-1015">Disulfide bond</keyword>
<dbReference type="InterPro" id="IPR013766">
    <property type="entry name" value="Thioredoxin_domain"/>
</dbReference>
<dbReference type="AlphaFoldDB" id="A0A0H4J3B2"/>
<dbReference type="Pfam" id="PF08534">
    <property type="entry name" value="Redoxin"/>
    <property type="match status" value="1"/>
</dbReference>
<dbReference type="CDD" id="cd03014">
    <property type="entry name" value="PRX_Atyp2cys"/>
    <property type="match status" value="1"/>
</dbReference>
<evidence type="ECO:0000313" key="9">
    <source>
        <dbReference type="Proteomes" id="UP000066549"/>
    </source>
</evidence>
<dbReference type="InterPro" id="IPR002065">
    <property type="entry name" value="TPX"/>
</dbReference>
<dbReference type="PANTHER" id="PTHR43110">
    <property type="entry name" value="THIOL PEROXIDASE"/>
    <property type="match status" value="1"/>
</dbReference>
<dbReference type="EMBL" id="CP011002">
    <property type="protein sequence ID" value="AKO66248.1"/>
    <property type="molecule type" value="Genomic_DNA"/>
</dbReference>
<keyword evidence="1 6" id="KW-0575">Peroxidase</keyword>
<evidence type="ECO:0000256" key="2">
    <source>
        <dbReference type="ARBA" id="ARBA00022862"/>
    </source>
</evidence>
<dbReference type="PROSITE" id="PS51352">
    <property type="entry name" value="THIOREDOXIN_2"/>
    <property type="match status" value="1"/>
</dbReference>
<dbReference type="SUPFAM" id="SSF52833">
    <property type="entry name" value="Thioredoxin-like"/>
    <property type="match status" value="1"/>
</dbReference>
<dbReference type="InterPro" id="IPR036249">
    <property type="entry name" value="Thioredoxin-like_sf"/>
</dbReference>
<evidence type="ECO:0000259" key="7">
    <source>
        <dbReference type="PROSITE" id="PS51352"/>
    </source>
</evidence>
<evidence type="ECO:0000256" key="4">
    <source>
        <dbReference type="ARBA" id="ARBA00023157"/>
    </source>
</evidence>
<feature type="active site" description="Cysteine sulfenic acid (-SOH) intermediate" evidence="6">
    <location>
        <position position="60"/>
    </location>
</feature>
<organism evidence="8 9">
    <name type="scientific">Methylophilales bacterium MBRS-H7</name>
    <dbReference type="NCBI Taxonomy" id="1623450"/>
    <lineage>
        <taxon>Bacteria</taxon>
        <taxon>Pseudomonadati</taxon>
        <taxon>Pseudomonadota</taxon>
        <taxon>Betaproteobacteria</taxon>
        <taxon>Nitrosomonadales</taxon>
        <taxon>OM43 clade</taxon>
    </lineage>
</organism>
<name>A0A0H4J3B2_9PROT</name>
<evidence type="ECO:0000256" key="6">
    <source>
        <dbReference type="HAMAP-Rule" id="MF_00269"/>
    </source>
</evidence>
<comment type="subunit">
    <text evidence="6">Homodimer.</text>
</comment>
<evidence type="ECO:0000256" key="3">
    <source>
        <dbReference type="ARBA" id="ARBA00023002"/>
    </source>
</evidence>
<reference evidence="8 9" key="1">
    <citation type="submission" date="2015-03" db="EMBL/GenBank/DDBJ databases">
        <title>Comparative analysis of the OM43 clade including a novel species from Red Sea uncovers genomic and metabolic diversity among marine methylotrophs.</title>
        <authorList>
            <person name="Jimenez-Infante F."/>
            <person name="Ngugi D.K."/>
            <person name="Vinu M."/>
            <person name="Alam I."/>
            <person name="Kamau A."/>
            <person name="Blom J."/>
            <person name="Bajic V.B."/>
            <person name="Stingl U."/>
        </authorList>
    </citation>
    <scope>NUCLEOTIDE SEQUENCE [LARGE SCALE GENOMIC DNA]</scope>
    <source>
        <strain evidence="8 9">MBRSH7</strain>
    </source>
</reference>
<evidence type="ECO:0000313" key="8">
    <source>
        <dbReference type="EMBL" id="AKO66248.1"/>
    </source>
</evidence>
<feature type="domain" description="Thioredoxin" evidence="7">
    <location>
        <begin position="18"/>
        <end position="167"/>
    </location>
</feature>
<dbReference type="InterPro" id="IPR050455">
    <property type="entry name" value="Tpx_Peroxidase_subfamily"/>
</dbReference>
<dbReference type="InterPro" id="IPR018219">
    <property type="entry name" value="Tpx_CS"/>
</dbReference>
<accession>A0A0H4J3B2</accession>
<proteinExistence type="inferred from homology"/>
<dbReference type="Gene3D" id="3.40.30.10">
    <property type="entry name" value="Glutaredoxin"/>
    <property type="match status" value="1"/>
</dbReference>
<comment type="function">
    <text evidence="6">Thiol-specific peroxidase that catalyzes the reduction of hydrogen peroxide and organic hydroperoxides to water and alcohols, respectively. Plays a role in cell protection against oxidative stress by detoxifying peroxides.</text>
</comment>
<dbReference type="PATRIC" id="fig|1623450.3.peg.1229"/>
<dbReference type="InterPro" id="IPR013740">
    <property type="entry name" value="Redoxin"/>
</dbReference>
<comment type="similarity">
    <text evidence="6">Belongs to the peroxiredoxin family. Tpx subfamily.</text>
</comment>
<feature type="disulfide bond" description="Redox-active" evidence="6">
    <location>
        <begin position="60"/>
        <end position="94"/>
    </location>
</feature>
<dbReference type="HAMAP" id="MF_00269">
    <property type="entry name" value="Tpx"/>
    <property type="match status" value="1"/>
</dbReference>
<keyword evidence="9" id="KW-1185">Reference proteome</keyword>
<dbReference type="EC" id="1.11.1.24" evidence="6"/>
<dbReference type="Proteomes" id="UP000066549">
    <property type="component" value="Chromosome"/>
</dbReference>
<evidence type="ECO:0000256" key="5">
    <source>
        <dbReference type="ARBA" id="ARBA00023284"/>
    </source>
</evidence>
<dbReference type="GO" id="GO:0008379">
    <property type="term" value="F:thioredoxin peroxidase activity"/>
    <property type="evidence" value="ECO:0007669"/>
    <property type="project" value="UniProtKB-UniRule"/>
</dbReference>
<keyword evidence="3 6" id="KW-0560">Oxidoreductase</keyword>
<evidence type="ECO:0000256" key="1">
    <source>
        <dbReference type="ARBA" id="ARBA00022559"/>
    </source>
</evidence>
<comment type="catalytic activity">
    <reaction evidence="6">
        <text>a hydroperoxide + [thioredoxin]-dithiol = an alcohol + [thioredoxin]-disulfide + H2O</text>
        <dbReference type="Rhea" id="RHEA:62620"/>
        <dbReference type="Rhea" id="RHEA-COMP:10698"/>
        <dbReference type="Rhea" id="RHEA-COMP:10700"/>
        <dbReference type="ChEBI" id="CHEBI:15377"/>
        <dbReference type="ChEBI" id="CHEBI:29950"/>
        <dbReference type="ChEBI" id="CHEBI:30879"/>
        <dbReference type="ChEBI" id="CHEBI:35924"/>
        <dbReference type="ChEBI" id="CHEBI:50058"/>
        <dbReference type="EC" id="1.11.1.24"/>
    </reaction>
</comment>
<gene>
    <name evidence="6 8" type="primary">tpx</name>
    <name evidence="8" type="ORF">VI33_06155</name>
</gene>
<comment type="miscellaneous">
    <text evidence="6">The active site is a conserved redox-active cysteine residue, the peroxidatic cysteine (C(P)), which makes the nucleophilic attack on the peroxide substrate. The peroxide oxidizes the C(P)-SH to cysteine sulfenic acid (C(P)-SOH), which then reacts with another cysteine residue, the resolving cysteine (C(R)), to form a disulfide bridge. The disulfide is subsequently reduced by an appropriate electron donor to complete the catalytic cycle. In this atypical 2-Cys peroxiredoxin, C(R) is present in the same subunit to form an intramolecular disulfide. The disulfide is subsequently reduced by thioredoxin.</text>
</comment>
<sequence>MSSVTLKGDPVKIGGQFPEKGSSIADFNLANQKRENVSLEHYAGKRKILNIFPSIDTPTCALSVKRFNDEAAKLNNTVVLCISADLPFAQKRFCGAEGVENVETLSAFRDIAGFANAFGVAINDSSLQGLTSRAVIVVDENNTVMHSELVSEITEEPDYESALNSLA</sequence>
<keyword evidence="5 6" id="KW-0676">Redox-active center</keyword>